<dbReference type="InterPro" id="IPR010261">
    <property type="entry name" value="Tir_chaperone"/>
</dbReference>
<accession>A0A947D3U4</accession>
<proteinExistence type="predicted"/>
<dbReference type="SUPFAM" id="SSF69635">
    <property type="entry name" value="Type III secretory system chaperone-like"/>
    <property type="match status" value="1"/>
</dbReference>
<sequence>MHQSSDAFLQLLADLGAEIGEDLSPDPSGVLTLVLDDESFSLESPEGSSFVYLQAAIRRLGPNRAADLEAAMRLNLFGHPLSNAWLALDPEGDALRLCCAISLDGLDTARLTAFLEAFATAIGALRHSDALPASGTLDTEIAQHFVRI</sequence>
<reference evidence="1 2" key="1">
    <citation type="submission" date="2021-06" db="EMBL/GenBank/DDBJ databases">
        <authorList>
            <person name="Grouzdev D.S."/>
            <person name="Koziaeva V."/>
        </authorList>
    </citation>
    <scope>NUCLEOTIDE SEQUENCE [LARGE SCALE GENOMIC DNA]</scope>
    <source>
        <strain evidence="1 2">22</strain>
    </source>
</reference>
<dbReference type="RefSeq" id="WP_261968879.1">
    <property type="nucleotide sequence ID" value="NZ_JAHHZF010000005.1"/>
</dbReference>
<dbReference type="CDD" id="cd17024">
    <property type="entry name" value="T3SC_IA_DspF-like"/>
    <property type="match status" value="1"/>
</dbReference>
<dbReference type="Proteomes" id="UP000766595">
    <property type="component" value="Unassembled WGS sequence"/>
</dbReference>
<evidence type="ECO:0000313" key="1">
    <source>
        <dbReference type="EMBL" id="MBT9290281.1"/>
    </source>
</evidence>
<dbReference type="EMBL" id="JAHHZF010000005">
    <property type="protein sequence ID" value="MBT9290281.1"/>
    <property type="molecule type" value="Genomic_DNA"/>
</dbReference>
<organism evidence="1 2">
    <name type="scientific">Prosthecodimorpha staleyi</name>
    <dbReference type="NCBI Taxonomy" id="2840188"/>
    <lineage>
        <taxon>Bacteria</taxon>
        <taxon>Pseudomonadati</taxon>
        <taxon>Pseudomonadota</taxon>
        <taxon>Alphaproteobacteria</taxon>
        <taxon>Hyphomicrobiales</taxon>
        <taxon>Ancalomicrobiaceae</taxon>
        <taxon>Prosthecodimorpha</taxon>
    </lineage>
</organism>
<dbReference type="Gene3D" id="3.30.1460.10">
    <property type="match status" value="1"/>
</dbReference>
<gene>
    <name evidence="1" type="ORF">KL771_12480</name>
</gene>
<evidence type="ECO:0000313" key="2">
    <source>
        <dbReference type="Proteomes" id="UP000766595"/>
    </source>
</evidence>
<name>A0A947D3U4_9HYPH</name>
<dbReference type="AlphaFoldDB" id="A0A947D3U4"/>
<dbReference type="Pfam" id="PF05932">
    <property type="entry name" value="CesT"/>
    <property type="match status" value="1"/>
</dbReference>
<comment type="caution">
    <text evidence="1">The sequence shown here is derived from an EMBL/GenBank/DDBJ whole genome shotgun (WGS) entry which is preliminary data.</text>
</comment>
<dbReference type="GO" id="GO:0030254">
    <property type="term" value="P:protein secretion by the type III secretion system"/>
    <property type="evidence" value="ECO:0007669"/>
    <property type="project" value="InterPro"/>
</dbReference>
<protein>
    <submittedName>
        <fullName evidence="1">Type III secretion system chaperone</fullName>
    </submittedName>
</protein>
<keyword evidence="2" id="KW-1185">Reference proteome</keyword>